<dbReference type="SMART" id="SM00109">
    <property type="entry name" value="C1"/>
    <property type="match status" value="1"/>
</dbReference>
<feature type="domain" description="MYND-type" evidence="21">
    <location>
        <begin position="460"/>
        <end position="496"/>
    </location>
</feature>
<dbReference type="CDD" id="cd17218">
    <property type="entry name" value="RA_RASSF1"/>
    <property type="match status" value="1"/>
</dbReference>
<evidence type="ECO:0000256" key="7">
    <source>
        <dbReference type="ARBA" id="ARBA00022553"/>
    </source>
</evidence>
<feature type="domain" description="SARAH" evidence="22">
    <location>
        <begin position="907"/>
        <end position="954"/>
    </location>
</feature>
<evidence type="ECO:0000259" key="20">
    <source>
        <dbReference type="PROSITE" id="PS50200"/>
    </source>
</evidence>
<evidence type="ECO:0000313" key="23">
    <source>
        <dbReference type="EMBL" id="KAK7796726.1"/>
    </source>
</evidence>
<dbReference type="PROSITE" id="PS00479">
    <property type="entry name" value="ZF_DAG_PE_1"/>
    <property type="match status" value="1"/>
</dbReference>
<evidence type="ECO:0000256" key="14">
    <source>
        <dbReference type="ARBA" id="ARBA00024190"/>
    </source>
</evidence>
<evidence type="ECO:0000256" key="3">
    <source>
        <dbReference type="ARBA" id="ARBA00005373"/>
    </source>
</evidence>
<dbReference type="Gene3D" id="3.30.60.20">
    <property type="match status" value="1"/>
</dbReference>
<dbReference type="Pfam" id="PF00130">
    <property type="entry name" value="C1_1"/>
    <property type="match status" value="1"/>
</dbReference>
<feature type="region of interest" description="Disordered" evidence="18">
    <location>
        <begin position="685"/>
        <end position="749"/>
    </location>
</feature>
<name>A0AAW0H4W1_MYOGA</name>
<evidence type="ECO:0000256" key="15">
    <source>
        <dbReference type="ARBA" id="ARBA00045527"/>
    </source>
</evidence>
<evidence type="ECO:0000256" key="10">
    <source>
        <dbReference type="ARBA" id="ARBA00022771"/>
    </source>
</evidence>
<dbReference type="EMBL" id="JBBHLL010001040">
    <property type="protein sequence ID" value="KAK7796726.1"/>
    <property type="molecule type" value="Genomic_DNA"/>
</dbReference>
<comment type="caution">
    <text evidence="23">The sequence shown here is derived from an EMBL/GenBank/DDBJ whole genome shotgun (WGS) entry which is preliminary data.</text>
</comment>
<dbReference type="InterPro" id="IPR000159">
    <property type="entry name" value="RA_dom"/>
</dbReference>
<evidence type="ECO:0000256" key="4">
    <source>
        <dbReference type="ARBA" id="ARBA00016317"/>
    </source>
</evidence>
<keyword evidence="9" id="KW-0479">Metal-binding</keyword>
<protein>
    <recommendedName>
        <fullName evidence="4">Zinc finger MYND domain-containing protein 10</fullName>
    </recommendedName>
</protein>
<dbReference type="SUPFAM" id="SSF57889">
    <property type="entry name" value="Cysteine-rich domain"/>
    <property type="match status" value="1"/>
</dbReference>
<evidence type="ECO:0000256" key="5">
    <source>
        <dbReference type="ARBA" id="ARBA00022475"/>
    </source>
</evidence>
<dbReference type="Pfam" id="PF00788">
    <property type="entry name" value="RA"/>
    <property type="match status" value="1"/>
</dbReference>
<dbReference type="PANTHER" id="PTHR13244">
    <property type="entry name" value="ZINC FINGER MYND DOMAIN CONTAINING PROTEIN 10"/>
    <property type="match status" value="1"/>
</dbReference>
<dbReference type="Gene3D" id="6.10.140.2220">
    <property type="match status" value="1"/>
</dbReference>
<evidence type="ECO:0000256" key="18">
    <source>
        <dbReference type="SAM" id="MobiDB-lite"/>
    </source>
</evidence>
<dbReference type="Proteomes" id="UP001488838">
    <property type="component" value="Unassembled WGS sequence"/>
</dbReference>
<dbReference type="PROSITE" id="PS50081">
    <property type="entry name" value="ZF_DAG_PE_2"/>
    <property type="match status" value="1"/>
</dbReference>
<evidence type="ECO:0000256" key="8">
    <source>
        <dbReference type="ARBA" id="ARBA00022701"/>
    </source>
</evidence>
<keyword evidence="13" id="KW-0206">Cytoskeleton</keyword>
<feature type="compositionally biased region" description="Basic and acidic residues" evidence="18">
    <location>
        <begin position="730"/>
        <end position="745"/>
    </location>
</feature>
<evidence type="ECO:0000256" key="16">
    <source>
        <dbReference type="ARBA" id="ARBA00063619"/>
    </source>
</evidence>
<evidence type="ECO:0000313" key="24">
    <source>
        <dbReference type="Proteomes" id="UP001488838"/>
    </source>
</evidence>
<feature type="non-terminal residue" evidence="23">
    <location>
        <position position="1007"/>
    </location>
</feature>
<keyword evidence="7" id="KW-0597">Phosphoprotein</keyword>
<dbReference type="GO" id="GO:0036159">
    <property type="term" value="P:inner dynein arm assembly"/>
    <property type="evidence" value="ECO:0007669"/>
    <property type="project" value="TreeGrafter"/>
</dbReference>
<dbReference type="GO" id="GO:0044458">
    <property type="term" value="P:motile cilium assembly"/>
    <property type="evidence" value="ECO:0007669"/>
    <property type="project" value="TreeGrafter"/>
</dbReference>
<dbReference type="GO" id="GO:0005874">
    <property type="term" value="C:microtubule"/>
    <property type="evidence" value="ECO:0007669"/>
    <property type="project" value="UniProtKB-KW"/>
</dbReference>
<comment type="subcellular location">
    <subcellularLocation>
        <location evidence="1">Apical cell membrane</location>
    </subcellularLocation>
    <subcellularLocation>
        <location evidence="2">Cytoplasm</location>
        <location evidence="2">Cytoskeleton</location>
        <location evidence="2">Microtubule organizing center</location>
        <location evidence="2">Centrosome</location>
        <location evidence="2">Centriolar satellite</location>
    </subcellularLocation>
    <subcellularLocation>
        <location evidence="14">Dynein axonemal particle</location>
    </subcellularLocation>
</comment>
<keyword evidence="24" id="KW-1185">Reference proteome</keyword>
<feature type="domain" description="Ras-associating" evidence="20">
    <location>
        <begin position="811"/>
        <end position="905"/>
    </location>
</feature>
<dbReference type="PANTHER" id="PTHR13244:SF7">
    <property type="entry name" value="ZINC FINGER MYND DOMAIN-CONTAINING PROTEIN 10"/>
    <property type="match status" value="1"/>
</dbReference>
<dbReference type="Gene3D" id="1.20.5.110">
    <property type="match status" value="1"/>
</dbReference>
<organism evidence="23 24">
    <name type="scientific">Myodes glareolus</name>
    <name type="common">Bank vole</name>
    <name type="synonym">Clethrionomys glareolus</name>
    <dbReference type="NCBI Taxonomy" id="447135"/>
    <lineage>
        <taxon>Eukaryota</taxon>
        <taxon>Metazoa</taxon>
        <taxon>Chordata</taxon>
        <taxon>Craniata</taxon>
        <taxon>Vertebrata</taxon>
        <taxon>Euteleostomi</taxon>
        <taxon>Mammalia</taxon>
        <taxon>Eutheria</taxon>
        <taxon>Euarchontoglires</taxon>
        <taxon>Glires</taxon>
        <taxon>Rodentia</taxon>
        <taxon>Myomorpha</taxon>
        <taxon>Muroidea</taxon>
        <taxon>Cricetidae</taxon>
        <taxon>Arvicolinae</taxon>
        <taxon>Myodes</taxon>
    </lineage>
</organism>
<dbReference type="InterPro" id="IPR046349">
    <property type="entry name" value="C1-like_sf"/>
</dbReference>
<dbReference type="FunFam" id="6.10.140.2220:FF:000009">
    <property type="entry name" value="Zinc finger MYND domain-containing protein 10"/>
    <property type="match status" value="1"/>
</dbReference>
<comment type="function">
    <text evidence="15">Plays a role in axonemal structure organization and motility. Involved in axonemal pre-assembly of inner and outer dynein arms (IDA and ODA, respectively) for proper axoneme building for cilia motility. May act by indirectly regulating transcription of dynein proteins.</text>
</comment>
<dbReference type="Pfam" id="PF01753">
    <property type="entry name" value="zf-MYND"/>
    <property type="match status" value="1"/>
</dbReference>
<comment type="similarity">
    <text evidence="3">Belongs to the ZMYND10 family.</text>
</comment>
<dbReference type="InterPro" id="IPR033600">
    <property type="entry name" value="RASSF1_RA"/>
</dbReference>
<feature type="compositionally biased region" description="Low complexity" evidence="18">
    <location>
        <begin position="792"/>
        <end position="802"/>
    </location>
</feature>
<evidence type="ECO:0000256" key="9">
    <source>
        <dbReference type="ARBA" id="ARBA00022723"/>
    </source>
</evidence>
<evidence type="ECO:0000256" key="2">
    <source>
        <dbReference type="ARBA" id="ARBA00004607"/>
    </source>
</evidence>
<dbReference type="PROSITE" id="PS50951">
    <property type="entry name" value="SARAH"/>
    <property type="match status" value="1"/>
</dbReference>
<evidence type="ECO:0000256" key="13">
    <source>
        <dbReference type="ARBA" id="ARBA00023212"/>
    </source>
</evidence>
<dbReference type="InterPro" id="IPR029071">
    <property type="entry name" value="Ubiquitin-like_domsf"/>
</dbReference>
<dbReference type="InterPro" id="IPR011524">
    <property type="entry name" value="SARAH_dom"/>
</dbReference>
<feature type="region of interest" description="Disordered" evidence="18">
    <location>
        <begin position="792"/>
        <end position="814"/>
    </location>
</feature>
<dbReference type="GO" id="GO:0008270">
    <property type="term" value="F:zinc ion binding"/>
    <property type="evidence" value="ECO:0007669"/>
    <property type="project" value="UniProtKB-KW"/>
</dbReference>
<dbReference type="InterPro" id="IPR002219">
    <property type="entry name" value="PKC_DAG/PE"/>
</dbReference>
<feature type="domain" description="Phorbol-ester/DAG-type" evidence="19">
    <location>
        <begin position="566"/>
        <end position="616"/>
    </location>
</feature>
<keyword evidence="6" id="KW-0963">Cytoplasm</keyword>
<evidence type="ECO:0000259" key="19">
    <source>
        <dbReference type="PROSITE" id="PS50081"/>
    </source>
</evidence>
<accession>A0AAW0H4W1</accession>
<dbReference type="PROSITE" id="PS50865">
    <property type="entry name" value="ZF_MYND_2"/>
    <property type="match status" value="1"/>
</dbReference>
<feature type="region of interest" description="Disordered" evidence="18">
    <location>
        <begin position="986"/>
        <end position="1007"/>
    </location>
</feature>
<dbReference type="Gene3D" id="3.10.20.90">
    <property type="entry name" value="Phosphatidylinositol 3-kinase Catalytic Subunit, Chain A, domain 1"/>
    <property type="match status" value="1"/>
</dbReference>
<dbReference type="GO" id="GO:0120293">
    <property type="term" value="C:dynein axonemal particle"/>
    <property type="evidence" value="ECO:0007669"/>
    <property type="project" value="UniProtKB-SubCell"/>
</dbReference>
<dbReference type="Pfam" id="PF16517">
    <property type="entry name" value="Nore1-SARAH"/>
    <property type="match status" value="1"/>
</dbReference>
<dbReference type="InterPro" id="IPR002893">
    <property type="entry name" value="Znf_MYND"/>
</dbReference>
<evidence type="ECO:0000259" key="22">
    <source>
        <dbReference type="PROSITE" id="PS50951"/>
    </source>
</evidence>
<feature type="non-terminal residue" evidence="23">
    <location>
        <position position="1"/>
    </location>
</feature>
<gene>
    <name evidence="23" type="ORF">U0070_015447</name>
</gene>
<evidence type="ECO:0000259" key="21">
    <source>
        <dbReference type="PROSITE" id="PS50865"/>
    </source>
</evidence>
<dbReference type="GO" id="GO:0007165">
    <property type="term" value="P:signal transduction"/>
    <property type="evidence" value="ECO:0007669"/>
    <property type="project" value="InterPro"/>
</dbReference>
<keyword evidence="10 17" id="KW-0863">Zinc-finger</keyword>
<dbReference type="InterPro" id="IPR052298">
    <property type="entry name" value="ZMYND10"/>
</dbReference>
<dbReference type="SUPFAM" id="SSF144232">
    <property type="entry name" value="HIT/MYND zinc finger-like"/>
    <property type="match status" value="1"/>
</dbReference>
<dbReference type="GO" id="GO:0016324">
    <property type="term" value="C:apical plasma membrane"/>
    <property type="evidence" value="ECO:0007669"/>
    <property type="project" value="UniProtKB-SubCell"/>
</dbReference>
<evidence type="ECO:0000256" key="12">
    <source>
        <dbReference type="ARBA" id="ARBA00023136"/>
    </source>
</evidence>
<keyword evidence="5" id="KW-1003">Cell membrane</keyword>
<dbReference type="FunFam" id="3.30.60.20:FF:000087">
    <property type="entry name" value="Ras association domain family member 1"/>
    <property type="match status" value="1"/>
</dbReference>
<dbReference type="SUPFAM" id="SSF54236">
    <property type="entry name" value="Ubiquitin-like"/>
    <property type="match status" value="1"/>
</dbReference>
<dbReference type="SMART" id="SM00314">
    <property type="entry name" value="RA"/>
    <property type="match status" value="1"/>
</dbReference>
<dbReference type="PROSITE" id="PS50200">
    <property type="entry name" value="RA"/>
    <property type="match status" value="1"/>
</dbReference>
<evidence type="ECO:0000256" key="1">
    <source>
        <dbReference type="ARBA" id="ARBA00004221"/>
    </source>
</evidence>
<keyword evidence="11" id="KW-0862">Zinc</keyword>
<evidence type="ECO:0000256" key="11">
    <source>
        <dbReference type="ARBA" id="ARBA00022833"/>
    </source>
</evidence>
<evidence type="ECO:0000256" key="6">
    <source>
        <dbReference type="ARBA" id="ARBA00022490"/>
    </source>
</evidence>
<dbReference type="CDD" id="cd21890">
    <property type="entry name" value="SARAH_RASSF1"/>
    <property type="match status" value="1"/>
</dbReference>
<proteinExistence type="inferred from homology"/>
<evidence type="ECO:0000256" key="17">
    <source>
        <dbReference type="PROSITE-ProRule" id="PRU00134"/>
    </source>
</evidence>
<dbReference type="AlphaFoldDB" id="A0AAW0H4W1"/>
<reference evidence="23 24" key="1">
    <citation type="journal article" date="2023" name="bioRxiv">
        <title>Conserved and derived expression patterns and positive selection on dental genes reveal complex evolutionary context of ever-growing rodent molars.</title>
        <authorList>
            <person name="Calamari Z.T."/>
            <person name="Song A."/>
            <person name="Cohen E."/>
            <person name="Akter M."/>
            <person name="Roy R.D."/>
            <person name="Hallikas O."/>
            <person name="Christensen M.M."/>
            <person name="Li P."/>
            <person name="Marangoni P."/>
            <person name="Jernvall J."/>
            <person name="Klein O.D."/>
        </authorList>
    </citation>
    <scope>NUCLEOTIDE SEQUENCE [LARGE SCALE GENOMIC DNA]</scope>
    <source>
        <strain evidence="23">V071</strain>
    </source>
</reference>
<dbReference type="CDD" id="cd20885">
    <property type="entry name" value="C1_RASSF1"/>
    <property type="match status" value="1"/>
</dbReference>
<keyword evidence="8" id="KW-0493">Microtubule</keyword>
<dbReference type="GO" id="GO:0036158">
    <property type="term" value="P:outer dynein arm assembly"/>
    <property type="evidence" value="ECO:0007669"/>
    <property type="project" value="TreeGrafter"/>
</dbReference>
<sequence>PWRGVASLRQLIGREVGVASGASEGLYAGAKLTRFHGDEIDVPQRLSNCSMPDFGPATEVFSPIPTAALQPPKSQTSPGPPSMGDLELLLPGEADVLVRGLRSFQLREMGSEGWNRQHENLEKLNMQAILDATVPTLVEELIAVEVWKQKVFPVLCRLEDFKPQNTFPIYMVVHHEASIINLLETVFFHKEVCESADDRILDLVDYCHRKLTLLVARTGCGDPSEEERSQDNTPMQELQKQAETMEFEISLKALSVLRYITDCVDSLSLSTLNRMLSTHNLPCLLVELLEHSPWSRREGGKLQQFENGRWQTVAPSEQQRLNKLDGQVWIALYNLLLSPEAQARYCLTSFAKGQLLKLQAFLTDILLDQLPNLADLKAFLAHLALAETQPPKKELVLEQIPEIWDRLERENKGKWQAIAKHQLQHVFSPSERDLRQQAQRWAETYRLDVLEAIAPEKPRCAYCNAEASKRCSRCQSVWYCCRECQVKHWEKHGKTCVLAAQGDRANALDPRSDRVMSTEPELIELPELAPSGRIGPGRTRLERANALRIAPCTARNPSQQHVPGRGHRFQPAGPATHTWCDLCGDFIWGVVRKGLQCAHCKFTCHYRCRALVCLDCCGPRDLGWDPALERDTNVVSSGSGECGQGGVPGLSPGAVHNEHPNYRFPGIGEASSACGFVRSLPHAKTTARKPVAAKARSGTLHAHFSHPASGPGATSVRMRTRPAASPGDVEPERRSRDEPAQRETPDLSQAEIEQKIKDYNGQINSNLFMSLNKDGSYTGFIKVQLKLVRPVSVPSSKKPPSLQDARRGTGRSTAVKRRTSFYLPKDAIKHLHVLSRTRAREVIEALLRKFMVVDDPRKFALFERTERHGQVYFRKLSDDEQPLKLRLLAGPSEKALSFVLKENDSGEVNWDAFSMPELHNFLRILQREEEEHLRQILQKYSRCRQKIQEALHACPLGRKIGSAKIVPCECDRARGACGMSVRGSPPLLQGVSPENSDGAPLYQWRQR</sequence>
<dbReference type="PROSITE" id="PS01360">
    <property type="entry name" value="ZF_MYND_1"/>
    <property type="match status" value="1"/>
</dbReference>
<comment type="subunit">
    <text evidence="16">Interacts (via C-terminus) with DNAAF11 (via CS domain); this interaction stabilizes DNAAF11 at the protein level. Interacts (via C-terminus) with DNAL1; this interaction stabilizes DNAL1 at the protein level. Interacts with DNAAF4, HSPA8, IQUB, RUVBL2 and DYNTL5.</text>
</comment>
<dbReference type="GO" id="GO:0034451">
    <property type="term" value="C:centriolar satellite"/>
    <property type="evidence" value="ECO:0007669"/>
    <property type="project" value="UniProtKB-SubCell"/>
</dbReference>
<dbReference type="FunFam" id="3.10.20.90:FF:000048">
    <property type="entry name" value="Ras association domain family member 1"/>
    <property type="match status" value="1"/>
</dbReference>
<keyword evidence="12" id="KW-0472">Membrane</keyword>